<gene>
    <name evidence="1" type="ORF">ACFOKF_16520</name>
</gene>
<comment type="caution">
    <text evidence="1">The sequence shown here is derived from an EMBL/GenBank/DDBJ whole genome shotgun (WGS) entry which is preliminary data.</text>
</comment>
<dbReference type="Proteomes" id="UP001595681">
    <property type="component" value="Unassembled WGS sequence"/>
</dbReference>
<sequence length="71" mass="7994">MTFQQSDLDRLNTAIGSGVRKVTFADGRSTEYQNLDQMLKARDVIANELAGSQARSTRRQRRIIVGRVGRL</sequence>
<name>A0ABV7NK48_9SPHN</name>
<evidence type="ECO:0000313" key="2">
    <source>
        <dbReference type="Proteomes" id="UP001595681"/>
    </source>
</evidence>
<dbReference type="NCBIfam" id="NF047331">
    <property type="entry name" value="phage_HTJ"/>
    <property type="match status" value="1"/>
</dbReference>
<protein>
    <submittedName>
        <fullName evidence="1">Phage head-tail joining protein</fullName>
    </submittedName>
</protein>
<reference evidence="2" key="1">
    <citation type="journal article" date="2019" name="Int. J. Syst. Evol. Microbiol.">
        <title>The Global Catalogue of Microorganisms (GCM) 10K type strain sequencing project: providing services to taxonomists for standard genome sequencing and annotation.</title>
        <authorList>
            <consortium name="The Broad Institute Genomics Platform"/>
            <consortium name="The Broad Institute Genome Sequencing Center for Infectious Disease"/>
            <person name="Wu L."/>
            <person name="Ma J."/>
        </authorList>
    </citation>
    <scope>NUCLEOTIDE SEQUENCE [LARGE SCALE GENOMIC DNA]</scope>
    <source>
        <strain evidence="2">CCM 7491</strain>
    </source>
</reference>
<evidence type="ECO:0000313" key="1">
    <source>
        <dbReference type="EMBL" id="MFC3442779.1"/>
    </source>
</evidence>
<keyword evidence="2" id="KW-1185">Reference proteome</keyword>
<dbReference type="RefSeq" id="WP_380797023.1">
    <property type="nucleotide sequence ID" value="NZ_JBHRVU010000004.1"/>
</dbReference>
<organism evidence="1 2">
    <name type="scientific">Sphingobium rhizovicinum</name>
    <dbReference type="NCBI Taxonomy" id="432308"/>
    <lineage>
        <taxon>Bacteria</taxon>
        <taxon>Pseudomonadati</taxon>
        <taxon>Pseudomonadota</taxon>
        <taxon>Alphaproteobacteria</taxon>
        <taxon>Sphingomonadales</taxon>
        <taxon>Sphingomonadaceae</taxon>
        <taxon>Sphingobium</taxon>
    </lineage>
</organism>
<accession>A0ABV7NK48</accession>
<proteinExistence type="predicted"/>
<dbReference type="EMBL" id="JBHRVU010000004">
    <property type="protein sequence ID" value="MFC3442779.1"/>
    <property type="molecule type" value="Genomic_DNA"/>
</dbReference>